<feature type="coiled-coil region" evidence="1">
    <location>
        <begin position="36"/>
        <end position="94"/>
    </location>
</feature>
<accession>A0A367ZN68</accession>
<feature type="domain" description="Phage head morphogenesis" evidence="2">
    <location>
        <begin position="168"/>
        <end position="282"/>
    </location>
</feature>
<dbReference type="NCBIfam" id="TIGR01641">
    <property type="entry name" value="phageSPP1_gp7"/>
    <property type="match status" value="1"/>
</dbReference>
<reference evidence="3 4" key="1">
    <citation type="submission" date="2018-05" db="EMBL/GenBank/DDBJ databases">
        <title>A metagenomic window into the 2 km-deep terrestrial subsurface aquifer revealed taxonomically and functionally diverse microbial community comprising novel uncultured bacterial lineages.</title>
        <authorList>
            <person name="Kadnikov V.V."/>
            <person name="Mardanov A.V."/>
            <person name="Beletsky A.V."/>
            <person name="Banks D."/>
            <person name="Pimenov N.V."/>
            <person name="Frank Y.A."/>
            <person name="Karnachuk O.V."/>
            <person name="Ravin N.V."/>
        </authorList>
    </citation>
    <scope>NUCLEOTIDE SEQUENCE [LARGE SCALE GENOMIC DNA]</scope>
    <source>
        <strain evidence="3">BY5</strain>
    </source>
</reference>
<name>A0A367ZN68_9BACT</name>
<organism evidence="3 4">
    <name type="scientific">Candidatus Ozemobacter sibiricus</name>
    <dbReference type="NCBI Taxonomy" id="2268124"/>
    <lineage>
        <taxon>Bacteria</taxon>
        <taxon>Candidatus Ozemobacteria</taxon>
        <taxon>Candidatus Ozemobacterales</taxon>
        <taxon>Candidatus Ozemobacteraceae</taxon>
        <taxon>Candidatus Ozemobacter</taxon>
    </lineage>
</organism>
<dbReference type="Proteomes" id="UP000252355">
    <property type="component" value="Unassembled WGS sequence"/>
</dbReference>
<sequence length="512" mass="55983">MIGALAAERPLSQAEAIRLATEKSVRARNLYTEQTVAELTAMLAAAEEEVRRAILRYKSLGSLPDNKLAALEGLKKLQADIQETTSRLHREQTLLFRKTAKTSFRQGVYRGIDEFAAAQLPFYRDLTPEGIDKLAARVFTLVDTDALDFMTNYNLVLAGDVNRELADGIKRVVMGGVVTGKGVEDIVRDLGRVVKDPESFRYAGSKVFTKAQYRMEVIARTEVLRAHNQGRLKFHDHVGVRKLEWMTMEDERVCPVCGPLDGKVFDMNRFPRQPAHPNCRCTSVVAWLLVICGGELGAKAAAEPAACIIPPQAIEEQAKAKTAEDAKLKAAFEGGQIADLNTLSAKQLQTLAKQNGVSIARTKADFIHLLDAAEPGVDHSSLAGAALDAKLKQHKIGLLRTKDDLIQLLAQKQASLKQAQQLADQLKKIPPSGGLHDLTVVELQEMAKAKGVSLNMTKQDVIDLLDELEPGVDHKALQGATLIDAKKKHHIGPLKNKQQLVKALEKAAGEGT</sequence>
<dbReference type="Pfam" id="PF04233">
    <property type="entry name" value="Phage_Mu_F"/>
    <property type="match status" value="1"/>
</dbReference>
<keyword evidence="1" id="KW-0175">Coiled coil</keyword>
<feature type="coiled-coil region" evidence="1">
    <location>
        <begin position="402"/>
        <end position="429"/>
    </location>
</feature>
<evidence type="ECO:0000313" key="3">
    <source>
        <dbReference type="EMBL" id="RCK79199.1"/>
    </source>
</evidence>
<gene>
    <name evidence="3" type="ORF">OZSIB_0313</name>
</gene>
<evidence type="ECO:0000259" key="2">
    <source>
        <dbReference type="Pfam" id="PF04233"/>
    </source>
</evidence>
<comment type="caution">
    <text evidence="3">The sequence shown here is derived from an EMBL/GenBank/DDBJ whole genome shotgun (WGS) entry which is preliminary data.</text>
</comment>
<evidence type="ECO:0000313" key="4">
    <source>
        <dbReference type="Proteomes" id="UP000252355"/>
    </source>
</evidence>
<evidence type="ECO:0000256" key="1">
    <source>
        <dbReference type="SAM" id="Coils"/>
    </source>
</evidence>
<proteinExistence type="predicted"/>
<dbReference type="AlphaFoldDB" id="A0A367ZN68"/>
<protein>
    <recommendedName>
        <fullName evidence="2">Phage head morphogenesis domain-containing protein</fullName>
    </recommendedName>
</protein>
<dbReference type="InterPro" id="IPR006528">
    <property type="entry name" value="Phage_head_morphogenesis_dom"/>
</dbReference>
<dbReference type="EMBL" id="QOQW01000015">
    <property type="protein sequence ID" value="RCK79199.1"/>
    <property type="molecule type" value="Genomic_DNA"/>
</dbReference>